<comment type="similarity">
    <text evidence="3 8">Belongs to the inositol monophosphatase superfamily.</text>
</comment>
<dbReference type="CDD" id="cd01639">
    <property type="entry name" value="IMPase"/>
    <property type="match status" value="1"/>
</dbReference>
<dbReference type="InterPro" id="IPR020550">
    <property type="entry name" value="Inositol_monophosphatase_CS"/>
</dbReference>
<dbReference type="GO" id="GO:0007165">
    <property type="term" value="P:signal transduction"/>
    <property type="evidence" value="ECO:0007669"/>
    <property type="project" value="TreeGrafter"/>
</dbReference>
<dbReference type="EMBL" id="PGFB01000005">
    <property type="protein sequence ID" value="PJJ55789.1"/>
    <property type="molecule type" value="Genomic_DNA"/>
</dbReference>
<dbReference type="PROSITE" id="PS00629">
    <property type="entry name" value="IMP_1"/>
    <property type="match status" value="1"/>
</dbReference>
<organism evidence="9 10">
    <name type="scientific">Compostimonas suwonensis</name>
    <dbReference type="NCBI Taxonomy" id="1048394"/>
    <lineage>
        <taxon>Bacteria</taxon>
        <taxon>Bacillati</taxon>
        <taxon>Actinomycetota</taxon>
        <taxon>Actinomycetes</taxon>
        <taxon>Micrococcales</taxon>
        <taxon>Microbacteriaceae</taxon>
        <taxon>Compostimonas</taxon>
    </lineage>
</organism>
<keyword evidence="6 7" id="KW-0460">Magnesium</keyword>
<feature type="binding site" evidence="7">
    <location>
        <position position="91"/>
    </location>
    <ligand>
        <name>Mg(2+)</name>
        <dbReference type="ChEBI" id="CHEBI:18420"/>
        <label>1</label>
        <note>catalytic</note>
    </ligand>
</feature>
<dbReference type="EC" id="3.1.3.25" evidence="8"/>
<comment type="catalytic activity">
    <reaction evidence="1 8">
        <text>a myo-inositol phosphate + H2O = myo-inositol + phosphate</text>
        <dbReference type="Rhea" id="RHEA:24056"/>
        <dbReference type="ChEBI" id="CHEBI:15377"/>
        <dbReference type="ChEBI" id="CHEBI:17268"/>
        <dbReference type="ChEBI" id="CHEBI:43474"/>
        <dbReference type="ChEBI" id="CHEBI:84139"/>
        <dbReference type="EC" id="3.1.3.25"/>
    </reaction>
</comment>
<evidence type="ECO:0000256" key="8">
    <source>
        <dbReference type="RuleBase" id="RU364068"/>
    </source>
</evidence>
<protein>
    <recommendedName>
        <fullName evidence="8">Inositol-1-monophosphatase</fullName>
        <ecNumber evidence="8">3.1.3.25</ecNumber>
    </recommendedName>
</protein>
<dbReference type="InterPro" id="IPR033942">
    <property type="entry name" value="IMPase"/>
</dbReference>
<dbReference type="GO" id="GO:0008934">
    <property type="term" value="F:inositol monophosphate 1-phosphatase activity"/>
    <property type="evidence" value="ECO:0007669"/>
    <property type="project" value="InterPro"/>
</dbReference>
<dbReference type="InterPro" id="IPR000760">
    <property type="entry name" value="Inositol_monophosphatase-like"/>
</dbReference>
<keyword evidence="4 7" id="KW-0479">Metal-binding</keyword>
<feature type="binding site" evidence="7">
    <location>
        <position position="73"/>
    </location>
    <ligand>
        <name>Mg(2+)</name>
        <dbReference type="ChEBI" id="CHEBI:18420"/>
        <label>1</label>
        <note>catalytic</note>
    </ligand>
</feature>
<evidence type="ECO:0000256" key="4">
    <source>
        <dbReference type="ARBA" id="ARBA00022723"/>
    </source>
</evidence>
<dbReference type="PANTHER" id="PTHR20854:SF4">
    <property type="entry name" value="INOSITOL-1-MONOPHOSPHATASE-RELATED"/>
    <property type="match status" value="1"/>
</dbReference>
<dbReference type="PANTHER" id="PTHR20854">
    <property type="entry name" value="INOSITOL MONOPHOSPHATASE"/>
    <property type="match status" value="1"/>
</dbReference>
<evidence type="ECO:0000256" key="5">
    <source>
        <dbReference type="ARBA" id="ARBA00022801"/>
    </source>
</evidence>
<evidence type="ECO:0000313" key="9">
    <source>
        <dbReference type="EMBL" id="PJJ55789.1"/>
    </source>
</evidence>
<evidence type="ECO:0000256" key="1">
    <source>
        <dbReference type="ARBA" id="ARBA00001033"/>
    </source>
</evidence>
<dbReference type="GO" id="GO:0046854">
    <property type="term" value="P:phosphatidylinositol phosphate biosynthetic process"/>
    <property type="evidence" value="ECO:0007669"/>
    <property type="project" value="InterPro"/>
</dbReference>
<feature type="binding site" evidence="7">
    <location>
        <position position="92"/>
    </location>
    <ligand>
        <name>Mg(2+)</name>
        <dbReference type="ChEBI" id="CHEBI:18420"/>
        <label>1</label>
        <note>catalytic</note>
    </ligand>
</feature>
<dbReference type="Gene3D" id="3.40.190.80">
    <property type="match status" value="1"/>
</dbReference>
<dbReference type="RefSeq" id="WP_170062013.1">
    <property type="nucleotide sequence ID" value="NZ_PGFB01000005.1"/>
</dbReference>
<dbReference type="PROSITE" id="PS00630">
    <property type="entry name" value="IMP_2"/>
    <property type="match status" value="1"/>
</dbReference>
<dbReference type="Gene3D" id="3.30.540.10">
    <property type="entry name" value="Fructose-1,6-Bisphosphatase, subunit A, domain 1"/>
    <property type="match status" value="1"/>
</dbReference>
<sequence>MTTAVNPAELLAIATTIAREAGALVRRRRDEGVEVAASKSSPEDVVTFADRESEDLIRARLAQLRPHDGFLGEESEATGGTSGLTWVVDPIDGTVNYLYDIPAYAVSIAVVEGEPDPASWTALAGAVYNPVLDEMFSASRGGGAFLGDRPLRVSERSELSLALVGTGFGYSAEKRTRQAEVVEGLISQVRDIRRIGSAALDLCSLAAGRLDAYYESGLNPWDIAAGALIASEAGARITGFQGRPAGKELLLGAGPGVFDELERALVELGVVPR</sequence>
<feature type="binding site" evidence="7">
    <location>
        <position position="222"/>
    </location>
    <ligand>
        <name>Mg(2+)</name>
        <dbReference type="ChEBI" id="CHEBI:18420"/>
        <label>1</label>
        <note>catalytic</note>
    </ligand>
</feature>
<evidence type="ECO:0000256" key="6">
    <source>
        <dbReference type="ARBA" id="ARBA00022842"/>
    </source>
</evidence>
<dbReference type="GO" id="GO:0046872">
    <property type="term" value="F:metal ion binding"/>
    <property type="evidence" value="ECO:0007669"/>
    <property type="project" value="UniProtKB-KW"/>
</dbReference>
<evidence type="ECO:0000256" key="7">
    <source>
        <dbReference type="PIRSR" id="PIRSR600760-2"/>
    </source>
</evidence>
<evidence type="ECO:0000256" key="2">
    <source>
        <dbReference type="ARBA" id="ARBA00001946"/>
    </source>
</evidence>
<proteinExistence type="inferred from homology"/>
<dbReference type="InterPro" id="IPR020583">
    <property type="entry name" value="Inositol_monoP_metal-BS"/>
</dbReference>
<reference evidence="9 10" key="1">
    <citation type="submission" date="2017-11" db="EMBL/GenBank/DDBJ databases">
        <title>Genomic Encyclopedia of Archaeal and Bacterial Type Strains, Phase II (KMG-II): From Individual Species to Whole Genera.</title>
        <authorList>
            <person name="Goeker M."/>
        </authorList>
    </citation>
    <scope>NUCLEOTIDE SEQUENCE [LARGE SCALE GENOMIC DNA]</scope>
    <source>
        <strain evidence="9 10">DSM 25625</strain>
    </source>
</reference>
<dbReference type="AlphaFoldDB" id="A0A2M9BCW6"/>
<dbReference type="GO" id="GO:0006020">
    <property type="term" value="P:inositol metabolic process"/>
    <property type="evidence" value="ECO:0007669"/>
    <property type="project" value="TreeGrafter"/>
</dbReference>
<comment type="cofactor">
    <cofactor evidence="2 7 8">
        <name>Mg(2+)</name>
        <dbReference type="ChEBI" id="CHEBI:18420"/>
    </cofactor>
</comment>
<keyword evidence="10" id="KW-1185">Reference proteome</keyword>
<keyword evidence="5 8" id="KW-0378">Hydrolase</keyword>
<accession>A0A2M9BCW6</accession>
<comment type="caution">
    <text evidence="9">The sequence shown here is derived from an EMBL/GenBank/DDBJ whole genome shotgun (WGS) entry which is preliminary data.</text>
</comment>
<dbReference type="Pfam" id="PF00459">
    <property type="entry name" value="Inositol_P"/>
    <property type="match status" value="1"/>
</dbReference>
<dbReference type="SUPFAM" id="SSF56655">
    <property type="entry name" value="Carbohydrate phosphatase"/>
    <property type="match status" value="1"/>
</dbReference>
<gene>
    <name evidence="9" type="ORF">CLV54_3143</name>
</gene>
<feature type="binding site" evidence="7">
    <location>
        <position position="89"/>
    </location>
    <ligand>
        <name>Mg(2+)</name>
        <dbReference type="ChEBI" id="CHEBI:18420"/>
        <label>1</label>
        <note>catalytic</note>
    </ligand>
</feature>
<evidence type="ECO:0000313" key="10">
    <source>
        <dbReference type="Proteomes" id="UP000230161"/>
    </source>
</evidence>
<dbReference type="PRINTS" id="PR00377">
    <property type="entry name" value="IMPHPHTASES"/>
</dbReference>
<dbReference type="Proteomes" id="UP000230161">
    <property type="component" value="Unassembled WGS sequence"/>
</dbReference>
<name>A0A2M9BCW6_9MICO</name>
<evidence type="ECO:0000256" key="3">
    <source>
        <dbReference type="ARBA" id="ARBA00009759"/>
    </source>
</evidence>